<accession>A0ABM1VMC1</accession>
<organism evidence="3 4">
    <name type="scientific">Echinops telfairi</name>
    <name type="common">Lesser hedgehog tenrec</name>
    <dbReference type="NCBI Taxonomy" id="9371"/>
    <lineage>
        <taxon>Eukaryota</taxon>
        <taxon>Metazoa</taxon>
        <taxon>Chordata</taxon>
        <taxon>Craniata</taxon>
        <taxon>Vertebrata</taxon>
        <taxon>Euteleostomi</taxon>
        <taxon>Mammalia</taxon>
        <taxon>Eutheria</taxon>
        <taxon>Afrotheria</taxon>
        <taxon>Tenrecidae</taxon>
        <taxon>Tenrecinae</taxon>
        <taxon>Echinops</taxon>
    </lineage>
</organism>
<keyword evidence="2" id="KW-0472">Membrane</keyword>
<protein>
    <submittedName>
        <fullName evidence="4">Regulator of hemoglobinization and erythroid cell expansion protein</fullName>
    </submittedName>
</protein>
<name>A0ABM1VMC1_ECHTE</name>
<dbReference type="InterPro" id="IPR031517">
    <property type="entry name" value="RHEX-like"/>
</dbReference>
<keyword evidence="2" id="KW-0812">Transmembrane</keyword>
<gene>
    <name evidence="4" type="primary">RHEX</name>
</gene>
<evidence type="ECO:0000313" key="3">
    <source>
        <dbReference type="Proteomes" id="UP000694863"/>
    </source>
</evidence>
<proteinExistence type="predicted"/>
<dbReference type="Pfam" id="PF15763">
    <property type="entry name" value="DUF4692"/>
    <property type="match status" value="1"/>
</dbReference>
<reference evidence="4" key="1">
    <citation type="submission" date="2025-08" db="UniProtKB">
        <authorList>
            <consortium name="RefSeq"/>
        </authorList>
    </citation>
    <scope>IDENTIFICATION</scope>
</reference>
<feature type="region of interest" description="Disordered" evidence="1">
    <location>
        <begin position="34"/>
        <end position="59"/>
    </location>
</feature>
<keyword evidence="2" id="KW-1133">Transmembrane helix</keyword>
<feature type="transmembrane region" description="Helical" evidence="2">
    <location>
        <begin position="6"/>
        <end position="28"/>
    </location>
</feature>
<evidence type="ECO:0000256" key="1">
    <source>
        <dbReference type="SAM" id="MobiDB-lite"/>
    </source>
</evidence>
<dbReference type="Proteomes" id="UP000694863">
    <property type="component" value="Unplaced"/>
</dbReference>
<evidence type="ECO:0000313" key="4">
    <source>
        <dbReference type="RefSeq" id="XP_030743673.1"/>
    </source>
</evidence>
<sequence length="120" mass="13224">MKVWHGLLFAAVSVFLQTCLLMALNWLLSRRREDSDTSSDDSSDSSDSSPSSHQAPRDVNYAQVVFPASRGLKSESALGYEDVKEATDYVNVNPQGHKGNIWTFVNHAASESVEYTQVAV</sequence>
<dbReference type="PANTHER" id="PTHR38491">
    <property type="entry name" value="REGULATOR OF HEMOGLOBINIZATION AND ERYTHROID CELL EXPANSION PROTEIN"/>
    <property type="match status" value="1"/>
</dbReference>
<evidence type="ECO:0000256" key="2">
    <source>
        <dbReference type="SAM" id="Phobius"/>
    </source>
</evidence>
<dbReference type="PANTHER" id="PTHR38491:SF1">
    <property type="entry name" value="REGULATOR OF HEMOGLOBINIZATION AND ERYTHROID CELL EXPANSION PROTEIN"/>
    <property type="match status" value="1"/>
</dbReference>
<dbReference type="GeneID" id="101648836"/>
<keyword evidence="3" id="KW-1185">Reference proteome</keyword>
<dbReference type="RefSeq" id="XP_030743673.1">
    <property type="nucleotide sequence ID" value="XM_030887813.1"/>
</dbReference>